<protein>
    <recommendedName>
        <fullName evidence="1">IraD/Gp25-like domain-containing protein</fullName>
    </recommendedName>
</protein>
<gene>
    <name evidence="2" type="ORF">SAMN05660830_03203</name>
</gene>
<dbReference type="Gene3D" id="3.10.450.40">
    <property type="match status" value="1"/>
</dbReference>
<dbReference type="EMBL" id="FQZR01000021">
    <property type="protein sequence ID" value="SHJ78102.1"/>
    <property type="molecule type" value="Genomic_DNA"/>
</dbReference>
<feature type="domain" description="IraD/Gp25-like" evidence="1">
    <location>
        <begin position="21"/>
        <end position="102"/>
    </location>
</feature>
<proteinExistence type="predicted"/>
<dbReference type="AlphaFoldDB" id="A0A8G2FCG6"/>
<reference evidence="2 3" key="1">
    <citation type="submission" date="2016-11" db="EMBL/GenBank/DDBJ databases">
        <authorList>
            <person name="Varghese N."/>
            <person name="Submissions S."/>
        </authorList>
    </citation>
    <scope>NUCLEOTIDE SEQUENCE [LARGE SCALE GENOMIC DNA]</scope>
    <source>
        <strain evidence="2 3">DSM 17919</strain>
    </source>
</reference>
<evidence type="ECO:0000259" key="1">
    <source>
        <dbReference type="Pfam" id="PF04965"/>
    </source>
</evidence>
<accession>A0A8G2FCG6</accession>
<evidence type="ECO:0000313" key="2">
    <source>
        <dbReference type="EMBL" id="SHJ78102.1"/>
    </source>
</evidence>
<dbReference type="Proteomes" id="UP000184001">
    <property type="component" value="Unassembled WGS sequence"/>
</dbReference>
<dbReference type="RefSeq" id="WP_019999195.1">
    <property type="nucleotide sequence ID" value="NZ_CP192219.1"/>
</dbReference>
<name>A0A8G2FCG6_9BACT</name>
<comment type="caution">
    <text evidence="2">The sequence shown here is derived from an EMBL/GenBank/DDBJ whole genome shotgun (WGS) entry which is preliminary data.</text>
</comment>
<organism evidence="2 3">
    <name type="scientific">Halodesulfovibrio aestuarii</name>
    <dbReference type="NCBI Taxonomy" id="126333"/>
    <lineage>
        <taxon>Bacteria</taxon>
        <taxon>Pseudomonadati</taxon>
        <taxon>Thermodesulfobacteriota</taxon>
        <taxon>Desulfovibrionia</taxon>
        <taxon>Desulfovibrionales</taxon>
        <taxon>Desulfovibrionaceae</taxon>
        <taxon>Halodesulfovibrio</taxon>
    </lineage>
</organism>
<dbReference type="Pfam" id="PF04965">
    <property type="entry name" value="GPW_gp25"/>
    <property type="match status" value="1"/>
</dbReference>
<evidence type="ECO:0000313" key="3">
    <source>
        <dbReference type="Proteomes" id="UP000184001"/>
    </source>
</evidence>
<dbReference type="SUPFAM" id="SSF160719">
    <property type="entry name" value="gpW/gp25-like"/>
    <property type="match status" value="1"/>
</dbReference>
<sequence>MYTVDTTTEWRQQYGATSITAILQNVRNILSTTRGTVPLDRTFGIRQTFLDKPQAEAMALFTGEVIAEVEKQEPRVRVLRVEFAPRTSEAADGRLYPVVTLEIKEAT</sequence>
<dbReference type="InterPro" id="IPR007048">
    <property type="entry name" value="IraD/Gp25-like"/>
</dbReference>